<comment type="caution">
    <text evidence="3">The sequence shown here is derived from an EMBL/GenBank/DDBJ whole genome shotgun (WGS) entry which is preliminary data.</text>
</comment>
<dbReference type="PROSITE" id="PS01179">
    <property type="entry name" value="PID"/>
    <property type="match status" value="1"/>
</dbReference>
<keyword evidence="1" id="KW-0677">Repeat</keyword>
<dbReference type="SMART" id="SM00462">
    <property type="entry name" value="PTB"/>
    <property type="match status" value="1"/>
</dbReference>
<evidence type="ECO:0000313" key="3">
    <source>
        <dbReference type="EMBL" id="KAH9373520.1"/>
    </source>
</evidence>
<dbReference type="GO" id="GO:0005634">
    <property type="term" value="C:nucleus"/>
    <property type="evidence" value="ECO:0007669"/>
    <property type="project" value="TreeGrafter"/>
</dbReference>
<evidence type="ECO:0000256" key="1">
    <source>
        <dbReference type="ARBA" id="ARBA00022737"/>
    </source>
</evidence>
<dbReference type="GO" id="GO:0006355">
    <property type="term" value="P:regulation of DNA-templated transcription"/>
    <property type="evidence" value="ECO:0007669"/>
    <property type="project" value="TreeGrafter"/>
</dbReference>
<keyword evidence="4" id="KW-1185">Reference proteome</keyword>
<dbReference type="OMA" id="REVTHCG"/>
<dbReference type="InterPro" id="IPR011993">
    <property type="entry name" value="PH-like_dom_sf"/>
</dbReference>
<dbReference type="CDD" id="cd01271">
    <property type="entry name" value="PTB2_Fe65"/>
    <property type="match status" value="1"/>
</dbReference>
<dbReference type="PANTHER" id="PTHR14058:SF8">
    <property type="entry name" value="PROTEIN FE65 HOMOLOG"/>
    <property type="match status" value="1"/>
</dbReference>
<dbReference type="InterPro" id="IPR039576">
    <property type="entry name" value="APBB1/2/3"/>
</dbReference>
<reference evidence="3 4" key="1">
    <citation type="journal article" date="2020" name="Cell">
        <title>Large-Scale Comparative Analyses of Tick Genomes Elucidate Their Genetic Diversity and Vector Capacities.</title>
        <authorList>
            <consortium name="Tick Genome and Microbiome Consortium (TIGMIC)"/>
            <person name="Jia N."/>
            <person name="Wang J."/>
            <person name="Shi W."/>
            <person name="Du L."/>
            <person name="Sun Y."/>
            <person name="Zhan W."/>
            <person name="Jiang J.F."/>
            <person name="Wang Q."/>
            <person name="Zhang B."/>
            <person name="Ji P."/>
            <person name="Bell-Sakyi L."/>
            <person name="Cui X.M."/>
            <person name="Yuan T.T."/>
            <person name="Jiang B.G."/>
            <person name="Yang W.F."/>
            <person name="Lam T.T."/>
            <person name="Chang Q.C."/>
            <person name="Ding S.J."/>
            <person name="Wang X.J."/>
            <person name="Zhu J.G."/>
            <person name="Ruan X.D."/>
            <person name="Zhao L."/>
            <person name="Wei J.T."/>
            <person name="Ye R.Z."/>
            <person name="Que T.C."/>
            <person name="Du C.H."/>
            <person name="Zhou Y.H."/>
            <person name="Cheng J.X."/>
            <person name="Dai P.F."/>
            <person name="Guo W.B."/>
            <person name="Han X.H."/>
            <person name="Huang E.J."/>
            <person name="Li L.F."/>
            <person name="Wei W."/>
            <person name="Gao Y.C."/>
            <person name="Liu J.Z."/>
            <person name="Shao H.Z."/>
            <person name="Wang X."/>
            <person name="Wang C.C."/>
            <person name="Yang T.C."/>
            <person name="Huo Q.B."/>
            <person name="Li W."/>
            <person name="Chen H.Y."/>
            <person name="Chen S.E."/>
            <person name="Zhou L.G."/>
            <person name="Ni X.B."/>
            <person name="Tian J.H."/>
            <person name="Sheng Y."/>
            <person name="Liu T."/>
            <person name="Pan Y.S."/>
            <person name="Xia L.Y."/>
            <person name="Li J."/>
            <person name="Zhao F."/>
            <person name="Cao W.C."/>
        </authorList>
    </citation>
    <scope>NUCLEOTIDE SEQUENCE [LARGE SCALE GENOMIC DNA]</scope>
    <source>
        <strain evidence="3">HaeL-2018</strain>
    </source>
</reference>
<dbReference type="Gene3D" id="2.30.29.30">
    <property type="entry name" value="Pleckstrin-homology domain (PH domain)/Phosphotyrosine-binding domain (PTB)"/>
    <property type="match status" value="1"/>
</dbReference>
<feature type="domain" description="PID" evidence="2">
    <location>
        <begin position="67"/>
        <end position="142"/>
    </location>
</feature>
<evidence type="ECO:0000313" key="4">
    <source>
        <dbReference type="Proteomes" id="UP000821853"/>
    </source>
</evidence>
<dbReference type="InterPro" id="IPR006020">
    <property type="entry name" value="PTB/PI_dom"/>
</dbReference>
<proteinExistence type="predicted"/>
<gene>
    <name evidence="3" type="ORF">HPB48_003472</name>
</gene>
<dbReference type="GO" id="GO:0001540">
    <property type="term" value="F:amyloid-beta binding"/>
    <property type="evidence" value="ECO:0007669"/>
    <property type="project" value="InterPro"/>
</dbReference>
<dbReference type="EMBL" id="JABSTR010000006">
    <property type="protein sequence ID" value="KAH9373520.1"/>
    <property type="molecule type" value="Genomic_DNA"/>
</dbReference>
<dbReference type="SUPFAM" id="SSF50729">
    <property type="entry name" value="PH domain-like"/>
    <property type="match status" value="1"/>
</dbReference>
<dbReference type="OrthoDB" id="5969782at2759"/>
<evidence type="ECO:0000259" key="2">
    <source>
        <dbReference type="PROSITE" id="PS01179"/>
    </source>
</evidence>
<dbReference type="PANTHER" id="PTHR14058">
    <property type="entry name" value="AMYLOID BETA A4 PRECURSOR PROTEIN-BINDING FAMILY B"/>
    <property type="match status" value="1"/>
</dbReference>
<dbReference type="VEuPathDB" id="VectorBase:HLOH_061957"/>
<dbReference type="Proteomes" id="UP000821853">
    <property type="component" value="Chromosome 4"/>
</dbReference>
<dbReference type="AlphaFoldDB" id="A0A9J6GG75"/>
<dbReference type="FunFam" id="2.30.29.30:FF:000034">
    <property type="entry name" value="amyloid beta A4 precursor protein-binding family B member 2"/>
    <property type="match status" value="1"/>
</dbReference>
<sequence>MEEPRKVLGALYLGSVPVAAAAGMDLLNGAIDALLDRVPRAHWLPVQVSVAPSTVTVTLEAAGGGGQVLAECRVRFLSFLGIGREVTHCGFVMHTAQDRFVAHVFHCEPSAGALCKTIEAACKLRYQKCLDAHRQAAPHPSAPATPPPAAKVLSLKGVLGSLVGRAMGAVQHQAS</sequence>
<accession>A0A9J6GG75</accession>
<protein>
    <recommendedName>
        <fullName evidence="2">PID domain-containing protein</fullName>
    </recommendedName>
</protein>
<dbReference type="GO" id="GO:0005737">
    <property type="term" value="C:cytoplasm"/>
    <property type="evidence" value="ECO:0007669"/>
    <property type="project" value="TreeGrafter"/>
</dbReference>
<name>A0A9J6GG75_HAELO</name>
<dbReference type="Pfam" id="PF00640">
    <property type="entry name" value="PID"/>
    <property type="match status" value="1"/>
</dbReference>
<organism evidence="3 4">
    <name type="scientific">Haemaphysalis longicornis</name>
    <name type="common">Bush tick</name>
    <dbReference type="NCBI Taxonomy" id="44386"/>
    <lineage>
        <taxon>Eukaryota</taxon>
        <taxon>Metazoa</taxon>
        <taxon>Ecdysozoa</taxon>
        <taxon>Arthropoda</taxon>
        <taxon>Chelicerata</taxon>
        <taxon>Arachnida</taxon>
        <taxon>Acari</taxon>
        <taxon>Parasitiformes</taxon>
        <taxon>Ixodida</taxon>
        <taxon>Ixodoidea</taxon>
        <taxon>Ixodidae</taxon>
        <taxon>Haemaphysalinae</taxon>
        <taxon>Haemaphysalis</taxon>
    </lineage>
</organism>